<dbReference type="Proteomes" id="UP000515703">
    <property type="component" value="Chromosome"/>
</dbReference>
<dbReference type="AlphaFoldDB" id="A0A7I8DSH4"/>
<dbReference type="Pfam" id="PF00144">
    <property type="entry name" value="Beta-lactamase"/>
    <property type="match status" value="1"/>
</dbReference>
<dbReference type="InterPro" id="IPR050491">
    <property type="entry name" value="AmpC-like"/>
</dbReference>
<dbReference type="SUPFAM" id="SSF56601">
    <property type="entry name" value="beta-lactamase/transpeptidase-like"/>
    <property type="match status" value="1"/>
</dbReference>
<reference evidence="2 3" key="2">
    <citation type="submission" date="2020-08" db="EMBL/GenBank/DDBJ databases">
        <authorList>
            <person name="Ueki A."/>
            <person name="Tonouchi A."/>
        </authorList>
    </citation>
    <scope>NUCLEOTIDE SEQUENCE [LARGE SCALE GENOMIC DNA]</scope>
    <source>
        <strain evidence="2 3">CTTW</strain>
    </source>
</reference>
<sequence>MKKRTVICIILVILLCILAGIYGYYLYGNYKISKIPALTFEEALRYTTDNNADAVITVGIIKNGEATYTVYGENGQVLPSELHTYEIGSLTKTFTASFISKAIQDGKISLSDTIDKYLSLPEKKHYPTIEQLLTHTSGYKAYYFEKPMIYNFLHGRNDYCGITKSMLLSKIADINLKEKDYSFRYSNFGYAVLGLVLEAVYQEDYSFLMNSYIQQELKLSDTRISDGKGDLINYWKWNKQDAYIPAGALVSNISDMLSYAKMQMESNTAYIEKSHEALKVINASSQPYKKMGIHMDEIGMSWITDSENNIIWHNGGTGDYNSYIGFNLGTQTAVVVLSNLSPDYRIPATILGIKLLQNK</sequence>
<dbReference type="RefSeq" id="WP_185255938.1">
    <property type="nucleotide sequence ID" value="NZ_AP023368.1"/>
</dbReference>
<evidence type="ECO:0000313" key="3">
    <source>
        <dbReference type="Proteomes" id="UP000515703"/>
    </source>
</evidence>
<evidence type="ECO:0000259" key="1">
    <source>
        <dbReference type="Pfam" id="PF00144"/>
    </source>
</evidence>
<dbReference type="PANTHER" id="PTHR46825:SF9">
    <property type="entry name" value="BETA-LACTAMASE-RELATED DOMAIN-CONTAINING PROTEIN"/>
    <property type="match status" value="1"/>
</dbReference>
<dbReference type="PANTHER" id="PTHR46825">
    <property type="entry name" value="D-ALANYL-D-ALANINE-CARBOXYPEPTIDASE/ENDOPEPTIDASE AMPH"/>
    <property type="match status" value="1"/>
</dbReference>
<feature type="domain" description="Beta-lactamase-related" evidence="1">
    <location>
        <begin position="57"/>
        <end position="342"/>
    </location>
</feature>
<dbReference type="Gene3D" id="3.40.710.10">
    <property type="entry name" value="DD-peptidase/beta-lactamase superfamily"/>
    <property type="match status" value="1"/>
</dbReference>
<accession>A0A7I8DSH4</accession>
<dbReference type="InterPro" id="IPR012338">
    <property type="entry name" value="Beta-lactam/transpept-like"/>
</dbReference>
<keyword evidence="3" id="KW-1185">Reference proteome</keyword>
<dbReference type="KEGG" id="acht:bsdcttw_32850"/>
<reference evidence="2 3" key="1">
    <citation type="submission" date="2020-08" db="EMBL/GenBank/DDBJ databases">
        <title>Draft genome sequencing of an Anaerocolumna strain isolated from anoxic soil subjected to BSD treatment.</title>
        <authorList>
            <person name="Uek A."/>
            <person name="Tonouchi A."/>
        </authorList>
    </citation>
    <scope>NUCLEOTIDE SEQUENCE [LARGE SCALE GENOMIC DNA]</scope>
    <source>
        <strain evidence="2 3">CTTW</strain>
    </source>
</reference>
<dbReference type="EMBL" id="AP023368">
    <property type="protein sequence ID" value="BCK00245.1"/>
    <property type="molecule type" value="Genomic_DNA"/>
</dbReference>
<proteinExistence type="predicted"/>
<protein>
    <recommendedName>
        <fullName evidence="1">Beta-lactamase-related domain-containing protein</fullName>
    </recommendedName>
</protein>
<evidence type="ECO:0000313" key="2">
    <source>
        <dbReference type="EMBL" id="BCK00245.1"/>
    </source>
</evidence>
<name>A0A7I8DSH4_9FIRM</name>
<organism evidence="2 3">
    <name type="scientific">Anaerocolumna chitinilytica</name>
    <dbReference type="NCBI Taxonomy" id="1727145"/>
    <lineage>
        <taxon>Bacteria</taxon>
        <taxon>Bacillati</taxon>
        <taxon>Bacillota</taxon>
        <taxon>Clostridia</taxon>
        <taxon>Lachnospirales</taxon>
        <taxon>Lachnospiraceae</taxon>
        <taxon>Anaerocolumna</taxon>
    </lineage>
</organism>
<dbReference type="InterPro" id="IPR001466">
    <property type="entry name" value="Beta-lactam-related"/>
</dbReference>
<gene>
    <name evidence="2" type="ORF">bsdcttw_32850</name>
</gene>